<accession>A0A8X6V7J8</accession>
<evidence type="ECO:0000313" key="2">
    <source>
        <dbReference type="Proteomes" id="UP000887159"/>
    </source>
</evidence>
<sequence>MFKKHNAYATSIPPVKSDFRYSECMYARKPSDQFILIAFPSYPRHARLERDLAIWMANEVLESRIGTLPSPDTPSMIVKTQMKASLNTIRSQPAGFQPDRFKHPCNLAQQCAGVSGGRYERKLRSISRLGMDTHVRV</sequence>
<proteinExistence type="predicted"/>
<reference evidence="1" key="1">
    <citation type="submission" date="2020-08" db="EMBL/GenBank/DDBJ databases">
        <title>Multicomponent nature underlies the extraordinary mechanical properties of spider dragline silk.</title>
        <authorList>
            <person name="Kono N."/>
            <person name="Nakamura H."/>
            <person name="Mori M."/>
            <person name="Yoshida Y."/>
            <person name="Ohtoshi R."/>
            <person name="Malay A.D."/>
            <person name="Moran D.A.P."/>
            <person name="Tomita M."/>
            <person name="Numata K."/>
            <person name="Arakawa K."/>
        </authorList>
    </citation>
    <scope>NUCLEOTIDE SEQUENCE</scope>
</reference>
<organism evidence="1 2">
    <name type="scientific">Trichonephila clavipes</name>
    <name type="common">Golden silk orbweaver</name>
    <name type="synonym">Nephila clavipes</name>
    <dbReference type="NCBI Taxonomy" id="2585209"/>
    <lineage>
        <taxon>Eukaryota</taxon>
        <taxon>Metazoa</taxon>
        <taxon>Ecdysozoa</taxon>
        <taxon>Arthropoda</taxon>
        <taxon>Chelicerata</taxon>
        <taxon>Arachnida</taxon>
        <taxon>Araneae</taxon>
        <taxon>Araneomorphae</taxon>
        <taxon>Entelegynae</taxon>
        <taxon>Araneoidea</taxon>
        <taxon>Nephilidae</taxon>
        <taxon>Trichonephila</taxon>
    </lineage>
</organism>
<evidence type="ECO:0000313" key="1">
    <source>
        <dbReference type="EMBL" id="GFX97383.1"/>
    </source>
</evidence>
<name>A0A8X6V7J8_TRICX</name>
<dbReference type="AlphaFoldDB" id="A0A8X6V7J8"/>
<dbReference type="Proteomes" id="UP000887159">
    <property type="component" value="Unassembled WGS sequence"/>
</dbReference>
<keyword evidence="2" id="KW-1185">Reference proteome</keyword>
<protein>
    <submittedName>
        <fullName evidence="1">Uncharacterized protein</fullName>
    </submittedName>
</protein>
<dbReference type="EMBL" id="BMAU01021197">
    <property type="protein sequence ID" value="GFX97383.1"/>
    <property type="molecule type" value="Genomic_DNA"/>
</dbReference>
<comment type="caution">
    <text evidence="1">The sequence shown here is derived from an EMBL/GenBank/DDBJ whole genome shotgun (WGS) entry which is preliminary data.</text>
</comment>
<gene>
    <name evidence="1" type="ORF">TNCV_1077541</name>
</gene>